<organism evidence="12 13">
    <name type="scientific">Desulfocicer vacuolatum DSM 3385</name>
    <dbReference type="NCBI Taxonomy" id="1121400"/>
    <lineage>
        <taxon>Bacteria</taxon>
        <taxon>Pseudomonadati</taxon>
        <taxon>Thermodesulfobacteriota</taxon>
        <taxon>Desulfobacteria</taxon>
        <taxon>Desulfobacterales</taxon>
        <taxon>Desulfobacteraceae</taxon>
        <taxon>Desulfocicer</taxon>
    </lineage>
</organism>
<accession>A0A1W1YTS4</accession>
<gene>
    <name evidence="12" type="ORF">SAMN02746065_101322</name>
</gene>
<evidence type="ECO:0000256" key="7">
    <source>
        <dbReference type="ARBA" id="ARBA00022927"/>
    </source>
</evidence>
<feature type="transmembrane region" description="Helical" evidence="10">
    <location>
        <begin position="16"/>
        <end position="37"/>
    </location>
</feature>
<dbReference type="OrthoDB" id="9810145at2"/>
<reference evidence="12 13" key="1">
    <citation type="submission" date="2017-04" db="EMBL/GenBank/DDBJ databases">
        <authorList>
            <person name="Afonso C.L."/>
            <person name="Miller P.J."/>
            <person name="Scott M.A."/>
            <person name="Spackman E."/>
            <person name="Goraichik I."/>
            <person name="Dimitrov K.M."/>
            <person name="Suarez D.L."/>
            <person name="Swayne D.E."/>
        </authorList>
    </citation>
    <scope>NUCLEOTIDE SEQUENCE [LARGE SCALE GENOMIC DNA]</scope>
    <source>
        <strain evidence="12 13">DSM 3385</strain>
    </source>
</reference>
<keyword evidence="6 10" id="KW-0812">Transmembrane</keyword>
<evidence type="ECO:0000256" key="4">
    <source>
        <dbReference type="ARBA" id="ARBA00022475"/>
    </source>
</evidence>
<dbReference type="Gene3D" id="3.30.1150.10">
    <property type="match status" value="1"/>
</dbReference>
<keyword evidence="13" id="KW-1185">Reference proteome</keyword>
<comment type="subcellular location">
    <subcellularLocation>
        <location evidence="1">Cell inner membrane</location>
        <topology evidence="1">Single-pass membrane protein</topology>
        <orientation evidence="1">Periplasmic side</orientation>
    </subcellularLocation>
</comment>
<evidence type="ECO:0000256" key="3">
    <source>
        <dbReference type="ARBA" id="ARBA00022448"/>
    </source>
</evidence>
<dbReference type="InterPro" id="IPR051045">
    <property type="entry name" value="TonB-dependent_transducer"/>
</dbReference>
<dbReference type="RefSeq" id="WP_084066619.1">
    <property type="nucleotide sequence ID" value="NZ_FWXY01000001.1"/>
</dbReference>
<feature type="domain" description="TonB C-terminal" evidence="11">
    <location>
        <begin position="179"/>
        <end position="271"/>
    </location>
</feature>
<dbReference type="GO" id="GO:0031992">
    <property type="term" value="F:energy transducer activity"/>
    <property type="evidence" value="ECO:0007669"/>
    <property type="project" value="InterPro"/>
</dbReference>
<dbReference type="Proteomes" id="UP000192418">
    <property type="component" value="Unassembled WGS sequence"/>
</dbReference>
<evidence type="ECO:0000313" key="12">
    <source>
        <dbReference type="EMBL" id="SMC39118.1"/>
    </source>
</evidence>
<evidence type="ECO:0000259" key="11">
    <source>
        <dbReference type="PROSITE" id="PS52015"/>
    </source>
</evidence>
<keyword evidence="7" id="KW-0653">Protein transport</keyword>
<dbReference type="Pfam" id="PF03544">
    <property type="entry name" value="TonB_C"/>
    <property type="match status" value="1"/>
</dbReference>
<dbReference type="PRINTS" id="PR01374">
    <property type="entry name" value="TONBPROTEIN"/>
</dbReference>
<dbReference type="PANTHER" id="PTHR33446">
    <property type="entry name" value="PROTEIN TONB-RELATED"/>
    <property type="match status" value="1"/>
</dbReference>
<keyword evidence="4" id="KW-1003">Cell membrane</keyword>
<evidence type="ECO:0000256" key="2">
    <source>
        <dbReference type="ARBA" id="ARBA00006555"/>
    </source>
</evidence>
<dbReference type="GO" id="GO:0015031">
    <property type="term" value="P:protein transport"/>
    <property type="evidence" value="ECO:0007669"/>
    <property type="project" value="UniProtKB-KW"/>
</dbReference>
<evidence type="ECO:0000256" key="9">
    <source>
        <dbReference type="ARBA" id="ARBA00023136"/>
    </source>
</evidence>
<dbReference type="InterPro" id="IPR037682">
    <property type="entry name" value="TonB_C"/>
</dbReference>
<protein>
    <submittedName>
        <fullName evidence="12">Outer membrane transport energization protein TonB</fullName>
    </submittedName>
</protein>
<dbReference type="SUPFAM" id="SSF74653">
    <property type="entry name" value="TolA/TonB C-terminal domain"/>
    <property type="match status" value="1"/>
</dbReference>
<dbReference type="InterPro" id="IPR003538">
    <property type="entry name" value="TonB"/>
</dbReference>
<comment type="similarity">
    <text evidence="2">Belongs to the TonB family.</text>
</comment>
<evidence type="ECO:0000256" key="6">
    <source>
        <dbReference type="ARBA" id="ARBA00022692"/>
    </source>
</evidence>
<keyword evidence="8 10" id="KW-1133">Transmembrane helix</keyword>
<evidence type="ECO:0000256" key="8">
    <source>
        <dbReference type="ARBA" id="ARBA00022989"/>
    </source>
</evidence>
<keyword evidence="9 10" id="KW-0472">Membrane</keyword>
<dbReference type="GO" id="GO:0005886">
    <property type="term" value="C:plasma membrane"/>
    <property type="evidence" value="ECO:0007669"/>
    <property type="project" value="UniProtKB-SubCell"/>
</dbReference>
<evidence type="ECO:0000256" key="10">
    <source>
        <dbReference type="SAM" id="Phobius"/>
    </source>
</evidence>
<keyword evidence="5" id="KW-0997">Cell inner membrane</keyword>
<dbReference type="AlphaFoldDB" id="A0A1W1YTS4"/>
<evidence type="ECO:0000313" key="13">
    <source>
        <dbReference type="Proteomes" id="UP000192418"/>
    </source>
</evidence>
<dbReference type="GO" id="GO:0030288">
    <property type="term" value="C:outer membrane-bounded periplasmic space"/>
    <property type="evidence" value="ECO:0007669"/>
    <property type="project" value="InterPro"/>
</dbReference>
<evidence type="ECO:0000256" key="1">
    <source>
        <dbReference type="ARBA" id="ARBA00004383"/>
    </source>
</evidence>
<dbReference type="EMBL" id="FWXY01000001">
    <property type="protein sequence ID" value="SMC39118.1"/>
    <property type="molecule type" value="Genomic_DNA"/>
</dbReference>
<dbReference type="STRING" id="1121400.SAMN02746065_101322"/>
<dbReference type="PROSITE" id="PS52015">
    <property type="entry name" value="TONB_CTD"/>
    <property type="match status" value="1"/>
</dbReference>
<evidence type="ECO:0000256" key="5">
    <source>
        <dbReference type="ARBA" id="ARBA00022519"/>
    </source>
</evidence>
<dbReference type="GO" id="GO:0055085">
    <property type="term" value="P:transmembrane transport"/>
    <property type="evidence" value="ECO:0007669"/>
    <property type="project" value="InterPro"/>
</dbReference>
<dbReference type="GO" id="GO:0015891">
    <property type="term" value="P:siderophore transport"/>
    <property type="evidence" value="ECO:0007669"/>
    <property type="project" value="InterPro"/>
</dbReference>
<dbReference type="InterPro" id="IPR006260">
    <property type="entry name" value="TonB/TolA_C"/>
</dbReference>
<name>A0A1W1YTS4_9BACT</name>
<keyword evidence="3" id="KW-0813">Transport</keyword>
<proteinExistence type="inferred from homology"/>
<dbReference type="NCBIfam" id="TIGR01352">
    <property type="entry name" value="tonB_Cterm"/>
    <property type="match status" value="1"/>
</dbReference>
<sequence>MQYNALSITSHPWRKLFLTSAGILLGTGVLGLIPFLMHHTTMKHKKFSAQEIRLIAQEPASLMEPFREKIPEDPPPPPEPDIDIPPPEVPDPIVQELPEPLVPAPPLPEAVDLLPLQQPVSASVNLPSLGALAVKGVPIHANLTGSGFRFSKEPVPGHLPVPKTSIKKPVNKIRFNMDELDTPPEKISAIQPMYPYRAKRMNIEGVVSVKFLVDRSGAVRKLAVIKADPSNMFEEIVMKTVKKWRFKPGKKDGRAVETWMKTSIEFKLEKS</sequence>